<accession>A0A2T4BVM4</accession>
<keyword evidence="2" id="KW-1185">Reference proteome</keyword>
<dbReference type="Gene3D" id="3.40.50.1820">
    <property type="entry name" value="alpha/beta hydrolase"/>
    <property type="match status" value="1"/>
</dbReference>
<dbReference type="PANTHER" id="PTHR48182:SF3">
    <property type="entry name" value="DUF676 DOMAIN-CONTAINING PROTEIN"/>
    <property type="match status" value="1"/>
</dbReference>
<dbReference type="EMBL" id="KZ679138">
    <property type="protein sequence ID" value="PTB73368.1"/>
    <property type="molecule type" value="Genomic_DNA"/>
</dbReference>
<dbReference type="Proteomes" id="UP000240760">
    <property type="component" value="Unassembled WGS sequence"/>
</dbReference>
<sequence>MGLGNLSLLATVIAASVTYYWVLRRLTRANVQPDRTKRPDTSPNVRTTFRVSGVPIDWGPEQLRSFLSSKTSTTDVVVESLAHEAGVDLQTATVSLGTIPLQLQSGRTWQIQLPQELEGQVCGEQCLAIETDFHGITTLYAPPPEDHRIDIVALSGLGHHAFGAFTDRKGTHMWLRDSLPWHLTSETSGKPMARVMIYGYESAIAGSKNMQNIEDLATTFHSSLYSLAADPTKRRIILIGHSFGGLIIKQTLISLSRSKNPDDVKILRAVCGVIFIGTPHDGMDISSLVPMVRDGANRSLIESISRLNSQVLSIQQRDFHRALGDEGDLEVFCFYETVESPRAQQDEDGKWTMTGPPAAFLVTKSSATYCRPWNDGPEYSCAIARSHSDLVRFGPHDADYRTMKERIKGIARRALEAQRTLQAAAPKVPAAVNIGLDKNGDSTEEDVANASLVHNSTQYKCHGERNTTDGLVQAANTRAREVDEKHVNTLAYLNNRELAFVDEGRWKEAENLWSQLAEKRKQILPRGE</sequence>
<organism evidence="1 2">
    <name type="scientific">Trichoderma longibrachiatum ATCC 18648</name>
    <dbReference type="NCBI Taxonomy" id="983965"/>
    <lineage>
        <taxon>Eukaryota</taxon>
        <taxon>Fungi</taxon>
        <taxon>Dikarya</taxon>
        <taxon>Ascomycota</taxon>
        <taxon>Pezizomycotina</taxon>
        <taxon>Sordariomycetes</taxon>
        <taxon>Hypocreomycetidae</taxon>
        <taxon>Hypocreales</taxon>
        <taxon>Hypocreaceae</taxon>
        <taxon>Trichoderma</taxon>
    </lineage>
</organism>
<gene>
    <name evidence="1" type="ORF">M440DRAFT_1339450</name>
</gene>
<dbReference type="OrthoDB" id="1658288at2759"/>
<protein>
    <recommendedName>
        <fullName evidence="3">DUF676 domain-containing protein</fullName>
    </recommendedName>
</protein>
<proteinExistence type="predicted"/>
<reference evidence="1 2" key="1">
    <citation type="submission" date="2016-07" db="EMBL/GenBank/DDBJ databases">
        <title>Multiple horizontal gene transfer events from other fungi enriched the ability of initially mycotrophic Trichoderma (Ascomycota) to feed on dead plant biomass.</title>
        <authorList>
            <consortium name="DOE Joint Genome Institute"/>
            <person name="Aerts A."/>
            <person name="Atanasova L."/>
            <person name="Chenthamara K."/>
            <person name="Zhang J."/>
            <person name="Grujic M."/>
            <person name="Henrissat B."/>
            <person name="Kuo A."/>
            <person name="Salamov A."/>
            <person name="Lipzen A."/>
            <person name="Labutti K."/>
            <person name="Barry K."/>
            <person name="Miao Y."/>
            <person name="Rahimi M.J."/>
            <person name="Shen Q."/>
            <person name="Grigoriev I.V."/>
            <person name="Kubicek C.P."/>
            <person name="Druzhinina I.S."/>
        </authorList>
    </citation>
    <scope>NUCLEOTIDE SEQUENCE [LARGE SCALE GENOMIC DNA]</scope>
    <source>
        <strain evidence="1 2">ATCC 18648</strain>
    </source>
</reference>
<dbReference type="PANTHER" id="PTHR48182">
    <property type="entry name" value="PROTEIN SERAC1"/>
    <property type="match status" value="1"/>
</dbReference>
<evidence type="ECO:0000313" key="2">
    <source>
        <dbReference type="Proteomes" id="UP000240760"/>
    </source>
</evidence>
<evidence type="ECO:0000313" key="1">
    <source>
        <dbReference type="EMBL" id="PTB73368.1"/>
    </source>
</evidence>
<evidence type="ECO:0008006" key="3">
    <source>
        <dbReference type="Google" id="ProtNLM"/>
    </source>
</evidence>
<name>A0A2T4BVM4_TRILO</name>
<dbReference type="InterPro" id="IPR052374">
    <property type="entry name" value="SERAC1"/>
</dbReference>
<dbReference type="InterPro" id="IPR029058">
    <property type="entry name" value="AB_hydrolase_fold"/>
</dbReference>
<dbReference type="AlphaFoldDB" id="A0A2T4BVM4"/>
<dbReference type="SUPFAM" id="SSF53474">
    <property type="entry name" value="alpha/beta-Hydrolases"/>
    <property type="match status" value="1"/>
</dbReference>